<evidence type="ECO:0008006" key="4">
    <source>
        <dbReference type="Google" id="ProtNLM"/>
    </source>
</evidence>
<evidence type="ECO:0000256" key="1">
    <source>
        <dbReference type="SAM" id="SignalP"/>
    </source>
</evidence>
<protein>
    <recommendedName>
        <fullName evidence="4">Hexosyltransferase</fullName>
    </recommendedName>
</protein>
<keyword evidence="3" id="KW-1185">Reference proteome</keyword>
<organism evidence="2 3">
    <name type="scientific">Furculomyces boomerangus</name>
    <dbReference type="NCBI Taxonomy" id="61424"/>
    <lineage>
        <taxon>Eukaryota</taxon>
        <taxon>Fungi</taxon>
        <taxon>Fungi incertae sedis</taxon>
        <taxon>Zoopagomycota</taxon>
        <taxon>Kickxellomycotina</taxon>
        <taxon>Harpellomycetes</taxon>
        <taxon>Harpellales</taxon>
        <taxon>Harpellaceae</taxon>
        <taxon>Furculomyces</taxon>
    </lineage>
</organism>
<name>A0A2T9YP96_9FUNG</name>
<reference evidence="2 3" key="1">
    <citation type="journal article" date="2018" name="MBio">
        <title>Comparative Genomics Reveals the Core Gene Toolbox for the Fungus-Insect Symbiosis.</title>
        <authorList>
            <person name="Wang Y."/>
            <person name="Stata M."/>
            <person name="Wang W."/>
            <person name="Stajich J.E."/>
            <person name="White M.M."/>
            <person name="Moncalvo J.M."/>
        </authorList>
    </citation>
    <scope>NUCLEOTIDE SEQUENCE [LARGE SCALE GENOMIC DNA]</scope>
    <source>
        <strain evidence="2 3">AUS-77-4</strain>
    </source>
</reference>
<evidence type="ECO:0000313" key="3">
    <source>
        <dbReference type="Proteomes" id="UP000245699"/>
    </source>
</evidence>
<dbReference type="OrthoDB" id="5512589at2759"/>
<sequence>MGLAIMVFIIVMSTLRINQHGYIKNFKKELDSDLIWDEYENFGRTLTSKEFSSLRIYNQKKKAIFIDIDVYRKHPFRLNEIRDNYQIYMPISRNESIEWTKNLNSDINLSVVCDKNDNRIGCDIRTHRNYDYKTLNYKTFDIIKTICKNPRKHKVYMKMDFDIFIDKQYINDVLSFMINNHKKRIYFGDPMANYNGKRKVAMNGKLYAITDTLMNDLCNCKIKTTRPGLEDYWFGRVLHKCLDKKKDKQNSIVLFRSNEKLIIHKKLIENSVKLQVGREIQT</sequence>
<comment type="caution">
    <text evidence="2">The sequence shown here is derived from an EMBL/GenBank/DDBJ whole genome shotgun (WGS) entry which is preliminary data.</text>
</comment>
<accession>A0A2T9YP96</accession>
<dbReference type="AlphaFoldDB" id="A0A2T9YP96"/>
<feature type="chain" id="PRO_5015520650" description="Hexosyltransferase" evidence="1">
    <location>
        <begin position="17"/>
        <end position="282"/>
    </location>
</feature>
<gene>
    <name evidence="2" type="ORF">BB559_003066</name>
</gene>
<proteinExistence type="predicted"/>
<dbReference type="Proteomes" id="UP000245699">
    <property type="component" value="Unassembled WGS sequence"/>
</dbReference>
<dbReference type="EMBL" id="MBFT01000271">
    <property type="protein sequence ID" value="PVU94168.1"/>
    <property type="molecule type" value="Genomic_DNA"/>
</dbReference>
<keyword evidence="1" id="KW-0732">Signal</keyword>
<evidence type="ECO:0000313" key="2">
    <source>
        <dbReference type="EMBL" id="PVU94168.1"/>
    </source>
</evidence>
<feature type="signal peptide" evidence="1">
    <location>
        <begin position="1"/>
        <end position="16"/>
    </location>
</feature>